<accession>A0A5C3Q309</accession>
<dbReference type="OrthoDB" id="3261561at2759"/>
<dbReference type="PANTHER" id="PTHR37285">
    <property type="entry name" value="SPORE WALL MATURATION PROTEIN DIT1"/>
    <property type="match status" value="1"/>
</dbReference>
<evidence type="ECO:0000313" key="3">
    <source>
        <dbReference type="Proteomes" id="UP000305067"/>
    </source>
</evidence>
<dbReference type="EMBL" id="ML178871">
    <property type="protein sequence ID" value="TFK95906.1"/>
    <property type="molecule type" value="Genomic_DNA"/>
</dbReference>
<evidence type="ECO:0000313" key="2">
    <source>
        <dbReference type="EMBL" id="TFK95906.1"/>
    </source>
</evidence>
<keyword evidence="3" id="KW-1185">Reference proteome</keyword>
<feature type="compositionally biased region" description="Low complexity" evidence="1">
    <location>
        <begin position="162"/>
        <end position="171"/>
    </location>
</feature>
<name>A0A5C3Q309_9AGAR</name>
<dbReference type="Pfam" id="PF05141">
    <property type="entry name" value="DIT1_PvcA"/>
    <property type="match status" value="1"/>
</dbReference>
<gene>
    <name evidence="2" type="ORF">BDV98DRAFT_345800</name>
</gene>
<dbReference type="PANTHER" id="PTHR37285:SF5">
    <property type="entry name" value="SPORE WALL MATURATION PROTEIN DIT1"/>
    <property type="match status" value="1"/>
</dbReference>
<dbReference type="STRING" id="1884261.A0A5C3Q309"/>
<dbReference type="AlphaFoldDB" id="A0A5C3Q309"/>
<reference evidence="2 3" key="1">
    <citation type="journal article" date="2019" name="Nat. Ecol. Evol.">
        <title>Megaphylogeny resolves global patterns of mushroom evolution.</title>
        <authorList>
            <person name="Varga T."/>
            <person name="Krizsan K."/>
            <person name="Foldi C."/>
            <person name="Dima B."/>
            <person name="Sanchez-Garcia M."/>
            <person name="Sanchez-Ramirez S."/>
            <person name="Szollosi G.J."/>
            <person name="Szarkandi J.G."/>
            <person name="Papp V."/>
            <person name="Albert L."/>
            <person name="Andreopoulos W."/>
            <person name="Angelini C."/>
            <person name="Antonin V."/>
            <person name="Barry K.W."/>
            <person name="Bougher N.L."/>
            <person name="Buchanan P."/>
            <person name="Buyck B."/>
            <person name="Bense V."/>
            <person name="Catcheside P."/>
            <person name="Chovatia M."/>
            <person name="Cooper J."/>
            <person name="Damon W."/>
            <person name="Desjardin D."/>
            <person name="Finy P."/>
            <person name="Geml J."/>
            <person name="Haridas S."/>
            <person name="Hughes K."/>
            <person name="Justo A."/>
            <person name="Karasinski D."/>
            <person name="Kautmanova I."/>
            <person name="Kiss B."/>
            <person name="Kocsube S."/>
            <person name="Kotiranta H."/>
            <person name="LaButti K.M."/>
            <person name="Lechner B.E."/>
            <person name="Liimatainen K."/>
            <person name="Lipzen A."/>
            <person name="Lukacs Z."/>
            <person name="Mihaltcheva S."/>
            <person name="Morgado L.N."/>
            <person name="Niskanen T."/>
            <person name="Noordeloos M.E."/>
            <person name="Ohm R.A."/>
            <person name="Ortiz-Santana B."/>
            <person name="Ovrebo C."/>
            <person name="Racz N."/>
            <person name="Riley R."/>
            <person name="Savchenko A."/>
            <person name="Shiryaev A."/>
            <person name="Soop K."/>
            <person name="Spirin V."/>
            <person name="Szebenyi C."/>
            <person name="Tomsovsky M."/>
            <person name="Tulloss R.E."/>
            <person name="Uehling J."/>
            <person name="Grigoriev I.V."/>
            <person name="Vagvolgyi C."/>
            <person name="Papp T."/>
            <person name="Martin F.M."/>
            <person name="Miettinen O."/>
            <person name="Hibbett D.S."/>
            <person name="Nagy L.G."/>
        </authorList>
    </citation>
    <scope>NUCLEOTIDE SEQUENCE [LARGE SCALE GENOMIC DNA]</scope>
    <source>
        <strain evidence="2 3">CBS 309.79</strain>
    </source>
</reference>
<dbReference type="InterPro" id="IPR007817">
    <property type="entry name" value="Isocyanide_synthase_DIT1"/>
</dbReference>
<organism evidence="2 3">
    <name type="scientific">Pterulicium gracile</name>
    <dbReference type="NCBI Taxonomy" id="1884261"/>
    <lineage>
        <taxon>Eukaryota</taxon>
        <taxon>Fungi</taxon>
        <taxon>Dikarya</taxon>
        <taxon>Basidiomycota</taxon>
        <taxon>Agaricomycotina</taxon>
        <taxon>Agaricomycetes</taxon>
        <taxon>Agaricomycetidae</taxon>
        <taxon>Agaricales</taxon>
        <taxon>Pleurotineae</taxon>
        <taxon>Pterulaceae</taxon>
        <taxon>Pterulicium</taxon>
    </lineage>
</organism>
<feature type="region of interest" description="Disordered" evidence="1">
    <location>
        <begin position="156"/>
        <end position="175"/>
    </location>
</feature>
<sequence length="368" mass="40788">MSSTNNSILVDSVVDIIASYLHLGARGDQFLVSGRSSLIKTVSTFISSSQPIELIFPGFPFKSPSPTKVLSSLPDLGEELLLKRLDSLATDITKVYEAGAVVRVVSDGVVYGSLLGVKEREVWKYGEGLRGMKRKCGLDRLEFVRVCDLLDSNPVSTPGAQSLDTPPSSSDSDSESWMTEEAYLLSLSDIRGRFLAHEVQGYDLDDALKNDSGTLWTYRGYLKFLESDLEGSEVMRGVVSGNAKDKKRRIIAKAMLRNGARFSDLVARKFPDAVRLSVHAHNNAGPKFAFDLFPGRDMSASPVRRYCLLSILYDPLPIPLPASSSRRSPFSFHTPRPYDDIFRTNHPASFTSYLYARSDTHSSFLPRR</sequence>
<protein>
    <submittedName>
        <fullName evidence="2">Pyoverdine/dityrosine biosynthesis protein-domain-containing protein</fullName>
    </submittedName>
</protein>
<proteinExistence type="predicted"/>
<dbReference type="Proteomes" id="UP000305067">
    <property type="component" value="Unassembled WGS sequence"/>
</dbReference>
<evidence type="ECO:0000256" key="1">
    <source>
        <dbReference type="SAM" id="MobiDB-lite"/>
    </source>
</evidence>